<organism evidence="1 2">
    <name type="scientific">Candidatus Woykebacteria bacterium RIFCSPHIGHO2_02_FULL_43_16b</name>
    <dbReference type="NCBI Taxonomy" id="1802601"/>
    <lineage>
        <taxon>Bacteria</taxon>
        <taxon>Candidatus Woykeibacteriota</taxon>
    </lineage>
</organism>
<dbReference type="GO" id="GO:0016787">
    <property type="term" value="F:hydrolase activity"/>
    <property type="evidence" value="ECO:0007669"/>
    <property type="project" value="InterPro"/>
</dbReference>
<protein>
    <recommendedName>
        <fullName evidence="3">Alpha/beta hydrolase</fullName>
    </recommendedName>
</protein>
<dbReference type="PANTHER" id="PTHR15394:SF3">
    <property type="entry name" value="SERINE HYDROLASE RBBP9"/>
    <property type="match status" value="1"/>
</dbReference>
<dbReference type="InterPro" id="IPR010662">
    <property type="entry name" value="RBBP9/YdeN"/>
</dbReference>
<sequence length="193" mass="21733">MNPRVFIVHGWGAYPQDDWIPWLKSQLEDKGCEVYNPSMPDTEHPKIETWVQLLTKLVGEINETTYFVGHSIGCQTILRYLESLPSGKKVGGVVLVAPWVHLLPECVPTPEDKKIAHPWLTTPINWEKIKTHTNQITTIFSDNDGCVPLTDADIFQTRLETTPLIEHDKGHFSGSDNITELPSALSAVLNMIH</sequence>
<gene>
    <name evidence="1" type="ORF">A3J50_02820</name>
</gene>
<dbReference type="EMBL" id="MHCX01000010">
    <property type="protein sequence ID" value="OGY29991.1"/>
    <property type="molecule type" value="Genomic_DNA"/>
</dbReference>
<dbReference type="PANTHER" id="PTHR15394">
    <property type="entry name" value="SERINE HYDROLASE RBBP9"/>
    <property type="match status" value="1"/>
</dbReference>
<reference evidence="1 2" key="1">
    <citation type="journal article" date="2016" name="Nat. Commun.">
        <title>Thousands of microbial genomes shed light on interconnected biogeochemical processes in an aquifer system.</title>
        <authorList>
            <person name="Anantharaman K."/>
            <person name="Brown C.T."/>
            <person name="Hug L.A."/>
            <person name="Sharon I."/>
            <person name="Castelle C.J."/>
            <person name="Probst A.J."/>
            <person name="Thomas B.C."/>
            <person name="Singh A."/>
            <person name="Wilkins M.J."/>
            <person name="Karaoz U."/>
            <person name="Brodie E.L."/>
            <person name="Williams K.H."/>
            <person name="Hubbard S.S."/>
            <person name="Banfield J.F."/>
        </authorList>
    </citation>
    <scope>NUCLEOTIDE SEQUENCE [LARGE SCALE GENOMIC DNA]</scope>
</reference>
<dbReference type="AlphaFoldDB" id="A0A1G1WQX8"/>
<evidence type="ECO:0008006" key="3">
    <source>
        <dbReference type="Google" id="ProtNLM"/>
    </source>
</evidence>
<comment type="caution">
    <text evidence="1">The sequence shown here is derived from an EMBL/GenBank/DDBJ whole genome shotgun (WGS) entry which is preliminary data.</text>
</comment>
<dbReference type="Pfam" id="PF06821">
    <property type="entry name" value="Ser_hydrolase"/>
    <property type="match status" value="1"/>
</dbReference>
<evidence type="ECO:0000313" key="2">
    <source>
        <dbReference type="Proteomes" id="UP000177821"/>
    </source>
</evidence>
<dbReference type="Proteomes" id="UP000177821">
    <property type="component" value="Unassembled WGS sequence"/>
</dbReference>
<dbReference type="SUPFAM" id="SSF53474">
    <property type="entry name" value="alpha/beta-Hydrolases"/>
    <property type="match status" value="1"/>
</dbReference>
<evidence type="ECO:0000313" key="1">
    <source>
        <dbReference type="EMBL" id="OGY29991.1"/>
    </source>
</evidence>
<name>A0A1G1WQX8_9BACT</name>
<dbReference type="Gene3D" id="3.40.50.1820">
    <property type="entry name" value="alpha/beta hydrolase"/>
    <property type="match status" value="1"/>
</dbReference>
<dbReference type="InterPro" id="IPR029058">
    <property type="entry name" value="AB_hydrolase_fold"/>
</dbReference>
<accession>A0A1G1WQX8</accession>
<proteinExistence type="predicted"/>